<organism evidence="1 2">
    <name type="scientific">Neobacillus niacini</name>
    <dbReference type="NCBI Taxonomy" id="86668"/>
    <lineage>
        <taxon>Bacteria</taxon>
        <taxon>Bacillati</taxon>
        <taxon>Bacillota</taxon>
        <taxon>Bacilli</taxon>
        <taxon>Bacillales</taxon>
        <taxon>Bacillaceae</taxon>
        <taxon>Neobacillus</taxon>
    </lineage>
</organism>
<comment type="caution">
    <text evidence="1">The sequence shown here is derived from an EMBL/GenBank/DDBJ whole genome shotgun (WGS) entry which is preliminary data.</text>
</comment>
<reference evidence="2" key="1">
    <citation type="submission" date="2020-07" db="EMBL/GenBank/DDBJ databases">
        <authorList>
            <person name="Partida-Martinez L."/>
            <person name="Huntemann M."/>
            <person name="Clum A."/>
            <person name="Wang J."/>
            <person name="Palaniappan K."/>
            <person name="Ritter S."/>
            <person name="Chen I.-M."/>
            <person name="Stamatis D."/>
            <person name="Reddy T."/>
            <person name="O'Malley R."/>
            <person name="Daum C."/>
            <person name="Shapiro N."/>
            <person name="Ivanova N."/>
            <person name="Kyrpides N."/>
            <person name="Woyke T."/>
        </authorList>
    </citation>
    <scope>NUCLEOTIDE SEQUENCE [LARGE SCALE GENOMIC DNA]</scope>
    <source>
        <strain evidence="2">AT2.8</strain>
    </source>
</reference>
<accession>A0A852TCT4</accession>
<evidence type="ECO:0000313" key="1">
    <source>
        <dbReference type="EMBL" id="NYE06640.1"/>
    </source>
</evidence>
<reference evidence="2" key="2">
    <citation type="submission" date="2020-08" db="EMBL/GenBank/DDBJ databases">
        <title>The Agave Microbiome: Exploring the role of microbial communities in plant adaptations to desert environments.</title>
        <authorList>
            <person name="Partida-Martinez L.P."/>
        </authorList>
    </citation>
    <scope>NUCLEOTIDE SEQUENCE [LARGE SCALE GENOMIC DNA]</scope>
    <source>
        <strain evidence="2">AT2.8</strain>
    </source>
</reference>
<dbReference type="EMBL" id="JACCBX010000007">
    <property type="protein sequence ID" value="NYE06640.1"/>
    <property type="molecule type" value="Genomic_DNA"/>
</dbReference>
<gene>
    <name evidence="1" type="ORF">F4694_003420</name>
</gene>
<evidence type="ECO:0000313" key="2">
    <source>
        <dbReference type="Proteomes" id="UP000548423"/>
    </source>
</evidence>
<dbReference type="AlphaFoldDB" id="A0A852TCT4"/>
<dbReference type="Proteomes" id="UP000548423">
    <property type="component" value="Unassembled WGS sequence"/>
</dbReference>
<sequence length="41" mass="4980">MYQFIENNLLDGKRFIIQQAFPRLTLEENQFDIRVYAGKRC</sequence>
<name>A0A852TCT4_9BACI</name>
<proteinExistence type="predicted"/>
<protein>
    <submittedName>
        <fullName evidence="1">Uncharacterized protein</fullName>
    </submittedName>
</protein>